<feature type="region of interest" description="Disordered" evidence="1">
    <location>
        <begin position="37"/>
        <end position="82"/>
    </location>
</feature>
<accession>A0A9P9K9D5</accession>
<name>A0A9P9K9D5_FUSSL</name>
<proteinExistence type="predicted"/>
<comment type="caution">
    <text evidence="2">The sequence shown here is derived from an EMBL/GenBank/DDBJ whole genome shotgun (WGS) entry which is preliminary data.</text>
</comment>
<evidence type="ECO:0000313" key="2">
    <source>
        <dbReference type="EMBL" id="KAH7244769.1"/>
    </source>
</evidence>
<feature type="region of interest" description="Disordered" evidence="1">
    <location>
        <begin position="147"/>
        <end position="166"/>
    </location>
</feature>
<dbReference type="OrthoDB" id="3521097at2759"/>
<sequence>MASTRTTSRYPALSAKARRSRIFIKDKLNMRDEIIVAGDESDAKRQPSREPQSSPSVVCLDGTTIPPTEPTEASDQHPIQPDGEDALSEYDLLCPGDIDRTAPMPPPGWPSDDQRRWNPLQRQIPLYTSVFGRNQLERPSSFTRLFVRTTGDGSPHDDASSVDSRQDDIKPILAQQAPPVPVKSKSSRASATSRRSTKQASVSKSSHKRSRKGASRDDHDQEGDCLMGEADVPKKQEDNGPWVCPFFRKDPTRHMDCITLTLNRIQDVKQHLTRRHTAELYCSTCFQEFQLHQELEQHTQRRDCTRRPCPPHRVTPQAQDRLKVRVDRTMTAAEQWYEIWKILFEDEKPPHSPQQGSVIGEVISIIRDCWNEERGQILSELARGKGISEDEAALLGMLLPGLLDRVQDRVDPPQRDSGVSETPSNTDSSIPRRPASSSDIPLPLAGSAFLAPTSDYSATPKLSKSPSPTTPILPDISGSNFQSLKLEPFTYDPSPQEDSFDQMMEPQYATSAEDDGLAPMAFRGQLEGNCLETRGLLGYMDPVIDYHGLGTSGFSPSNPIWAQYPGHIDMFDGNDVTDLPPMVNQPLKRRCQGDPNIR</sequence>
<feature type="compositionally biased region" description="Basic and acidic residues" evidence="1">
    <location>
        <begin position="154"/>
        <end position="166"/>
    </location>
</feature>
<evidence type="ECO:0000256" key="1">
    <source>
        <dbReference type="SAM" id="MobiDB-lite"/>
    </source>
</evidence>
<evidence type="ECO:0000313" key="3">
    <source>
        <dbReference type="Proteomes" id="UP000736672"/>
    </source>
</evidence>
<organism evidence="2 3">
    <name type="scientific">Fusarium solani</name>
    <name type="common">Filamentous fungus</name>
    <dbReference type="NCBI Taxonomy" id="169388"/>
    <lineage>
        <taxon>Eukaryota</taxon>
        <taxon>Fungi</taxon>
        <taxon>Dikarya</taxon>
        <taxon>Ascomycota</taxon>
        <taxon>Pezizomycotina</taxon>
        <taxon>Sordariomycetes</taxon>
        <taxon>Hypocreomycetidae</taxon>
        <taxon>Hypocreales</taxon>
        <taxon>Nectriaceae</taxon>
        <taxon>Fusarium</taxon>
        <taxon>Fusarium solani species complex</taxon>
    </lineage>
</organism>
<dbReference type="Proteomes" id="UP000736672">
    <property type="component" value="Unassembled WGS sequence"/>
</dbReference>
<reference evidence="2" key="1">
    <citation type="journal article" date="2021" name="Nat. Commun.">
        <title>Genetic determinants of endophytism in the Arabidopsis root mycobiome.</title>
        <authorList>
            <person name="Mesny F."/>
            <person name="Miyauchi S."/>
            <person name="Thiergart T."/>
            <person name="Pickel B."/>
            <person name="Atanasova L."/>
            <person name="Karlsson M."/>
            <person name="Huettel B."/>
            <person name="Barry K.W."/>
            <person name="Haridas S."/>
            <person name="Chen C."/>
            <person name="Bauer D."/>
            <person name="Andreopoulos W."/>
            <person name="Pangilinan J."/>
            <person name="LaButti K."/>
            <person name="Riley R."/>
            <person name="Lipzen A."/>
            <person name="Clum A."/>
            <person name="Drula E."/>
            <person name="Henrissat B."/>
            <person name="Kohler A."/>
            <person name="Grigoriev I.V."/>
            <person name="Martin F.M."/>
            <person name="Hacquard S."/>
        </authorList>
    </citation>
    <scope>NUCLEOTIDE SEQUENCE</scope>
    <source>
        <strain evidence="2">FSSC 5 MPI-SDFR-AT-0091</strain>
    </source>
</reference>
<dbReference type="EMBL" id="JAGTJS010000017">
    <property type="protein sequence ID" value="KAH7244769.1"/>
    <property type="molecule type" value="Genomic_DNA"/>
</dbReference>
<feature type="region of interest" description="Disordered" evidence="1">
    <location>
        <begin position="457"/>
        <end position="478"/>
    </location>
</feature>
<feature type="compositionally biased region" description="Low complexity" evidence="1">
    <location>
        <begin position="459"/>
        <end position="474"/>
    </location>
</feature>
<feature type="compositionally biased region" description="Polar residues" evidence="1">
    <location>
        <begin position="417"/>
        <end position="439"/>
    </location>
</feature>
<feature type="compositionally biased region" description="Low complexity" evidence="1">
    <location>
        <begin position="183"/>
        <end position="204"/>
    </location>
</feature>
<dbReference type="PANTHER" id="PTHR38166:SF1">
    <property type="entry name" value="C2H2-TYPE DOMAIN-CONTAINING PROTEIN"/>
    <property type="match status" value="1"/>
</dbReference>
<keyword evidence="3" id="KW-1185">Reference proteome</keyword>
<feature type="region of interest" description="Disordered" evidence="1">
    <location>
        <begin position="408"/>
        <end position="444"/>
    </location>
</feature>
<gene>
    <name evidence="2" type="ORF">B0J15DRAFT_87554</name>
</gene>
<evidence type="ECO:0008006" key="4">
    <source>
        <dbReference type="Google" id="ProtNLM"/>
    </source>
</evidence>
<protein>
    <recommendedName>
        <fullName evidence="4">C2H2-type domain-containing protein</fullName>
    </recommendedName>
</protein>
<dbReference type="AlphaFoldDB" id="A0A9P9K9D5"/>
<feature type="region of interest" description="Disordered" evidence="1">
    <location>
        <begin position="171"/>
        <end position="240"/>
    </location>
</feature>
<dbReference type="PANTHER" id="PTHR38166">
    <property type="entry name" value="C2H2-TYPE DOMAIN-CONTAINING PROTEIN-RELATED"/>
    <property type="match status" value="1"/>
</dbReference>